<dbReference type="InterPro" id="IPR043128">
    <property type="entry name" value="Rev_trsase/Diguanyl_cyclase"/>
</dbReference>
<dbReference type="GO" id="GO:1902201">
    <property type="term" value="P:negative regulation of bacterial-type flagellum-dependent cell motility"/>
    <property type="evidence" value="ECO:0007669"/>
    <property type="project" value="TreeGrafter"/>
</dbReference>
<organism evidence="4 5">
    <name type="scientific">Shewanella holmiensis</name>
    <dbReference type="NCBI Taxonomy" id="2952222"/>
    <lineage>
        <taxon>Bacteria</taxon>
        <taxon>Pseudomonadati</taxon>
        <taxon>Pseudomonadota</taxon>
        <taxon>Gammaproteobacteria</taxon>
        <taxon>Alteromonadales</taxon>
        <taxon>Shewanellaceae</taxon>
        <taxon>Shewanella</taxon>
    </lineage>
</organism>
<dbReference type="EC" id="2.7.7.65" evidence="2"/>
<dbReference type="SUPFAM" id="SSF55073">
    <property type="entry name" value="Nucleotide cyclase"/>
    <property type="match status" value="1"/>
</dbReference>
<dbReference type="InterPro" id="IPR000160">
    <property type="entry name" value="GGDEF_dom"/>
</dbReference>
<evidence type="ECO:0000256" key="1">
    <source>
        <dbReference type="ARBA" id="ARBA00001946"/>
    </source>
</evidence>
<evidence type="ECO:0000256" key="2">
    <source>
        <dbReference type="ARBA" id="ARBA00012528"/>
    </source>
</evidence>
<reference evidence="4" key="1">
    <citation type="journal article" date="2023" name="Int. J. Syst. Evol. Microbiol.">
        <title>&lt;i&gt;Shewanella septentrionalis&lt;/i&gt; sp. nov. and &lt;i&gt;Shewanella holmiensis&lt;/i&gt; sp. nov., isolated from Baltic Sea water and sediments.</title>
        <authorList>
            <person name="Martin-Rodriguez A.J."/>
            <person name="Thorell K."/>
            <person name="Joffre E."/>
            <person name="Jensie-Markopoulos S."/>
            <person name="Moore E.R.B."/>
            <person name="Sjoling A."/>
        </authorList>
    </citation>
    <scope>NUCLEOTIDE SEQUENCE</scope>
    <source>
        <strain evidence="4">SP1S2-7</strain>
    </source>
</reference>
<protein>
    <recommendedName>
        <fullName evidence="2">diguanylate cyclase</fullName>
        <ecNumber evidence="2">2.7.7.65</ecNumber>
    </recommendedName>
</protein>
<dbReference type="AlphaFoldDB" id="A0A9X2WJK8"/>
<evidence type="ECO:0000259" key="3">
    <source>
        <dbReference type="PROSITE" id="PS50887"/>
    </source>
</evidence>
<dbReference type="FunFam" id="3.30.70.270:FF:000001">
    <property type="entry name" value="Diguanylate cyclase domain protein"/>
    <property type="match status" value="1"/>
</dbReference>
<dbReference type="SMART" id="SM00267">
    <property type="entry name" value="GGDEF"/>
    <property type="match status" value="1"/>
</dbReference>
<comment type="cofactor">
    <cofactor evidence="1">
        <name>Mg(2+)</name>
        <dbReference type="ChEBI" id="CHEBI:18420"/>
    </cofactor>
</comment>
<dbReference type="PANTHER" id="PTHR45138:SF6">
    <property type="entry name" value="DIGUANYLATE CYCLASE DGCN"/>
    <property type="match status" value="1"/>
</dbReference>
<dbReference type="InterPro" id="IPR050469">
    <property type="entry name" value="Diguanylate_Cyclase"/>
</dbReference>
<dbReference type="Gene3D" id="3.30.70.270">
    <property type="match status" value="1"/>
</dbReference>
<evidence type="ECO:0000313" key="4">
    <source>
        <dbReference type="EMBL" id="MCT7940376.1"/>
    </source>
</evidence>
<accession>A0A9X2WJK8</accession>
<evidence type="ECO:0000313" key="5">
    <source>
        <dbReference type="Proteomes" id="UP001155546"/>
    </source>
</evidence>
<feature type="domain" description="GGDEF" evidence="3">
    <location>
        <begin position="165"/>
        <end position="293"/>
    </location>
</feature>
<dbReference type="Pfam" id="PF00990">
    <property type="entry name" value="GGDEF"/>
    <property type="match status" value="1"/>
</dbReference>
<dbReference type="CDD" id="cd01949">
    <property type="entry name" value="GGDEF"/>
    <property type="match status" value="1"/>
</dbReference>
<dbReference type="GO" id="GO:0005886">
    <property type="term" value="C:plasma membrane"/>
    <property type="evidence" value="ECO:0007669"/>
    <property type="project" value="TreeGrafter"/>
</dbReference>
<dbReference type="InterPro" id="IPR029787">
    <property type="entry name" value="Nucleotide_cyclase"/>
</dbReference>
<comment type="caution">
    <text evidence="4">The sequence shown here is derived from an EMBL/GenBank/DDBJ whole genome shotgun (WGS) entry which is preliminary data.</text>
</comment>
<keyword evidence="5" id="KW-1185">Reference proteome</keyword>
<dbReference type="EMBL" id="JAMTCD010000001">
    <property type="protein sequence ID" value="MCT7940376.1"/>
    <property type="molecule type" value="Genomic_DNA"/>
</dbReference>
<dbReference type="Proteomes" id="UP001155546">
    <property type="component" value="Unassembled WGS sequence"/>
</dbReference>
<gene>
    <name evidence="4" type="ORF">NE535_00980</name>
</gene>
<dbReference type="RefSeq" id="WP_261296828.1">
    <property type="nucleotide sequence ID" value="NZ_JAMTCD010000001.1"/>
</dbReference>
<dbReference type="GO" id="GO:0043709">
    <property type="term" value="P:cell adhesion involved in single-species biofilm formation"/>
    <property type="evidence" value="ECO:0007669"/>
    <property type="project" value="TreeGrafter"/>
</dbReference>
<proteinExistence type="predicted"/>
<dbReference type="PROSITE" id="PS50887">
    <property type="entry name" value="GGDEF"/>
    <property type="match status" value="1"/>
</dbReference>
<dbReference type="PANTHER" id="PTHR45138">
    <property type="entry name" value="REGULATORY COMPONENTS OF SENSORY TRANSDUCTION SYSTEM"/>
    <property type="match status" value="1"/>
</dbReference>
<dbReference type="NCBIfam" id="TIGR00254">
    <property type="entry name" value="GGDEF"/>
    <property type="match status" value="1"/>
</dbReference>
<sequence length="294" mass="33612">MDFAIATELFPEDYWYRSNAHLHMEPELDLVQVIQQLHASLDPRTVFACYGKVIGQYLPIKALQLFVGEHKFSWGRHHGIELTRSIKTESDTLRLHYYLAVPLSPIQMKQLNHIEALVLQPFQNAMKYQQMSNQAMFDALTGLGNRYYFRKVIHKSIARAERRQDHVSLIVIDLDKFKQLNDQFGHTVGDNVLTSFASLINDSIRDTDQAFRIGGDEFVIITEGNADAASIICQRIIESLPLHSHLTDYGVKCSLGIAQSRTNEVFNTLYERADKAMYQAKAAGRNCFKVCEDK</sequence>
<dbReference type="GO" id="GO:0052621">
    <property type="term" value="F:diguanylate cyclase activity"/>
    <property type="evidence" value="ECO:0007669"/>
    <property type="project" value="UniProtKB-EC"/>
</dbReference>
<name>A0A9X2WJK8_9GAMM</name>